<dbReference type="InterPro" id="IPR027473">
    <property type="entry name" value="L-asparaginase_C"/>
</dbReference>
<dbReference type="PANTHER" id="PTHR11707">
    <property type="entry name" value="L-ASPARAGINASE"/>
    <property type="match status" value="1"/>
</dbReference>
<reference evidence="3 4" key="1">
    <citation type="submission" date="2019-03" db="EMBL/GenBank/DDBJ databases">
        <title>Genomic Encyclopedia of Archaeal and Bacterial Type Strains, Phase II (KMG-II): from individual species to whole genera.</title>
        <authorList>
            <person name="Goeker M."/>
        </authorList>
    </citation>
    <scope>NUCLEOTIDE SEQUENCE [LARGE SCALE GENOMIC DNA]</scope>
    <source>
        <strain evidence="3 4">DSM 45499</strain>
    </source>
</reference>
<dbReference type="PIRSF" id="PIRSF001220">
    <property type="entry name" value="L-ASNase_gatD"/>
    <property type="match status" value="1"/>
</dbReference>
<evidence type="ECO:0000313" key="4">
    <source>
        <dbReference type="Proteomes" id="UP000294927"/>
    </source>
</evidence>
<dbReference type="AlphaFoldDB" id="A0A4R7VM99"/>
<dbReference type="PANTHER" id="PTHR11707:SF28">
    <property type="entry name" value="60 KDA LYSOPHOSPHOLIPASE"/>
    <property type="match status" value="1"/>
</dbReference>
<name>A0A4R7VM99_9PSEU</name>
<protein>
    <submittedName>
        <fullName evidence="3">L-asparaginase</fullName>
    </submittedName>
</protein>
<organism evidence="3 4">
    <name type="scientific">Actinophytocola oryzae</name>
    <dbReference type="NCBI Taxonomy" id="502181"/>
    <lineage>
        <taxon>Bacteria</taxon>
        <taxon>Bacillati</taxon>
        <taxon>Actinomycetota</taxon>
        <taxon>Actinomycetes</taxon>
        <taxon>Pseudonocardiales</taxon>
        <taxon>Pseudonocardiaceae</taxon>
    </lineage>
</organism>
<dbReference type="InterPro" id="IPR040919">
    <property type="entry name" value="Asparaginase_C"/>
</dbReference>
<feature type="domain" description="Asparaginase/glutaminase C-terminal" evidence="2">
    <location>
        <begin position="195"/>
        <end position="299"/>
    </location>
</feature>
<dbReference type="InterPro" id="IPR006034">
    <property type="entry name" value="Asparaginase/glutaminase-like"/>
</dbReference>
<comment type="caution">
    <text evidence="3">The sequence shown here is derived from an EMBL/GenBank/DDBJ whole genome shotgun (WGS) entry which is preliminary data.</text>
</comment>
<dbReference type="PIRSF" id="PIRSF500176">
    <property type="entry name" value="L_ASNase"/>
    <property type="match status" value="1"/>
</dbReference>
<dbReference type="Pfam" id="PF17763">
    <property type="entry name" value="Asparaginase_C"/>
    <property type="match status" value="1"/>
</dbReference>
<dbReference type="RefSeq" id="WP_243866548.1">
    <property type="nucleotide sequence ID" value="NZ_SOCP01000006.1"/>
</dbReference>
<dbReference type="GO" id="GO:0004067">
    <property type="term" value="F:asparaginase activity"/>
    <property type="evidence" value="ECO:0007669"/>
    <property type="project" value="UniProtKB-UniRule"/>
</dbReference>
<dbReference type="PRINTS" id="PR00139">
    <property type="entry name" value="ASNGLNASE"/>
</dbReference>
<evidence type="ECO:0000259" key="2">
    <source>
        <dbReference type="Pfam" id="PF17763"/>
    </source>
</evidence>
<dbReference type="Gene3D" id="3.40.50.1170">
    <property type="entry name" value="L-asparaginase, N-terminal domain"/>
    <property type="match status" value="1"/>
</dbReference>
<dbReference type="InterPro" id="IPR036152">
    <property type="entry name" value="Asp/glu_Ase-like_sf"/>
</dbReference>
<accession>A0A4R7VM99</accession>
<dbReference type="InterPro" id="IPR027474">
    <property type="entry name" value="L-asparaginase_N"/>
</dbReference>
<dbReference type="SMART" id="SM00870">
    <property type="entry name" value="Asparaginase"/>
    <property type="match status" value="1"/>
</dbReference>
<dbReference type="Proteomes" id="UP000294927">
    <property type="component" value="Unassembled WGS sequence"/>
</dbReference>
<dbReference type="SUPFAM" id="SSF53774">
    <property type="entry name" value="Glutaminase/Asparaginase"/>
    <property type="match status" value="1"/>
</dbReference>
<dbReference type="Pfam" id="PF00710">
    <property type="entry name" value="Asparaginase"/>
    <property type="match status" value="1"/>
</dbReference>
<dbReference type="EMBL" id="SOCP01000006">
    <property type="protein sequence ID" value="TDV50733.1"/>
    <property type="molecule type" value="Genomic_DNA"/>
</dbReference>
<proteinExistence type="predicted"/>
<gene>
    <name evidence="3" type="ORF">CLV71_10674</name>
</gene>
<evidence type="ECO:0000259" key="1">
    <source>
        <dbReference type="Pfam" id="PF00710"/>
    </source>
</evidence>
<dbReference type="Gene3D" id="3.40.50.40">
    <property type="match status" value="1"/>
</dbReference>
<sequence>MTLLLIATGDLIAQRAASVATGRELLELADPPPERVVVEDVLAEPSWDTSVSTQLALARRVRKALAEDEFTGVVVTHGVDTLEETAFLADLLAGPARGGIVFTGALRSLGDAAPDGPANLTASLTAAADPALRGAGAVVCLGDELHASRWAALRNGGFSSTPHPLLGRMVDGKVRLTSAPPPRPPHPDGEPETDIALLKTYPDMPPSLLTTVTDLGALGVVLEGTGGGNVPVELFGTITELTSMDIPVVVASRAHTTEIGLVERMGAISAAGLSAQKARMALMVALSKGGGYKAAVRYFGSL</sequence>
<evidence type="ECO:0000313" key="3">
    <source>
        <dbReference type="EMBL" id="TDV50733.1"/>
    </source>
</evidence>
<dbReference type="PROSITE" id="PS51732">
    <property type="entry name" value="ASN_GLN_ASE_3"/>
    <property type="match status" value="1"/>
</dbReference>
<keyword evidence="4" id="KW-1185">Reference proteome</keyword>
<dbReference type="InterPro" id="IPR037152">
    <property type="entry name" value="L-asparaginase_N_sf"/>
</dbReference>
<feature type="domain" description="L-asparaginase N-terminal" evidence="1">
    <location>
        <begin position="3"/>
        <end position="179"/>
    </location>
</feature>